<dbReference type="Pfam" id="PF01590">
    <property type="entry name" value="GAF"/>
    <property type="match status" value="1"/>
</dbReference>
<protein>
    <submittedName>
        <fullName evidence="5">GAF domain-containing protein</fullName>
    </submittedName>
</protein>
<dbReference type="SUPFAM" id="SSF46894">
    <property type="entry name" value="C-terminal effector domain of the bipartite response regulators"/>
    <property type="match status" value="1"/>
</dbReference>
<dbReference type="EMBL" id="JAAVJC010000183">
    <property type="protein sequence ID" value="NJQ16698.1"/>
    <property type="molecule type" value="Genomic_DNA"/>
</dbReference>
<feature type="region of interest" description="Disordered" evidence="3">
    <location>
        <begin position="1"/>
        <end position="77"/>
    </location>
</feature>
<dbReference type="InterPro" id="IPR029016">
    <property type="entry name" value="GAF-like_dom_sf"/>
</dbReference>
<dbReference type="InterPro" id="IPR003018">
    <property type="entry name" value="GAF"/>
</dbReference>
<evidence type="ECO:0000259" key="4">
    <source>
        <dbReference type="Pfam" id="PF01590"/>
    </source>
</evidence>
<evidence type="ECO:0000256" key="2">
    <source>
        <dbReference type="ARBA" id="ARBA00023163"/>
    </source>
</evidence>
<feature type="compositionally biased region" description="Pro residues" evidence="3">
    <location>
        <begin position="244"/>
        <end position="257"/>
    </location>
</feature>
<keyword evidence="6" id="KW-1185">Reference proteome</keyword>
<organism evidence="5 6">
    <name type="scientific">Streptomyces bohaiensis</name>
    <dbReference type="NCBI Taxonomy" id="1431344"/>
    <lineage>
        <taxon>Bacteria</taxon>
        <taxon>Bacillati</taxon>
        <taxon>Actinomycetota</taxon>
        <taxon>Actinomycetes</taxon>
        <taxon>Kitasatosporales</taxon>
        <taxon>Streptomycetaceae</taxon>
        <taxon>Streptomyces</taxon>
    </lineage>
</organism>
<dbReference type="Gene3D" id="1.10.10.10">
    <property type="entry name" value="Winged helix-like DNA-binding domain superfamily/Winged helix DNA-binding domain"/>
    <property type="match status" value="1"/>
</dbReference>
<feature type="compositionally biased region" description="Low complexity" evidence="3">
    <location>
        <begin position="232"/>
        <end position="243"/>
    </location>
</feature>
<feature type="region of interest" description="Disordered" evidence="3">
    <location>
        <begin position="217"/>
        <end position="257"/>
    </location>
</feature>
<dbReference type="InterPro" id="IPR036388">
    <property type="entry name" value="WH-like_DNA-bd_sf"/>
</dbReference>
<gene>
    <name evidence="5" type="ORF">HCN52_17610</name>
</gene>
<dbReference type="Gene3D" id="3.30.450.40">
    <property type="match status" value="1"/>
</dbReference>
<dbReference type="InterPro" id="IPR016032">
    <property type="entry name" value="Sig_transdc_resp-reg_C-effctor"/>
</dbReference>
<feature type="compositionally biased region" description="Basic and acidic residues" evidence="3">
    <location>
        <begin position="1"/>
        <end position="14"/>
    </location>
</feature>
<sequence length="447" mass="47501">MPDSSELSRRRAELTETWSRWVPARDPAWGPAGGPPGRREVADSWRRSIPTVDPHRDGAPVTDGGAVHPRWNDSPLRGPVTAVSAELRSTAEDAGYIAAVTDRTGTILWTCGGSVMRRRAERVNFAPGGRWNEPAMGTNALGLTLRTGRPSTVFSAEHLVEALHGWVCYCAPVRAPDGRILGVIDLSSTWDRCHPMAMSLVRTVASAIEARLAEPARPAAPDPLAPDSGVDAAAASPPTAAAPGAPPPAPPGAEGGPPPGPVLLRCLGETARCVCDGAALRLPPRQLEILALLALEPLGLTPAALRLALYGDQPVTDSTLKAEVSHLRRALGGHITPRRYTLTRPVTCDAVQVLRALDTGDLATAVRRYRGPLLPRSDAPGIAVWRRRTEVAVRSAVLGSEDPELLLRYGAVAPDDAEVHEQTLRRLPPDDPRRAGVRGLLSAARAD</sequence>
<evidence type="ECO:0000313" key="6">
    <source>
        <dbReference type="Proteomes" id="UP000727056"/>
    </source>
</evidence>
<feature type="domain" description="GAF" evidence="4">
    <location>
        <begin position="110"/>
        <end position="211"/>
    </location>
</feature>
<name>A0ABX1CEW6_9ACTN</name>
<keyword evidence="2" id="KW-0804">Transcription</keyword>
<reference evidence="5 6" key="1">
    <citation type="submission" date="2020-03" db="EMBL/GenBank/DDBJ databases">
        <title>Draft genome of Streptomyces sp. ventii, isolated from the Axial Seamount in the Pacific Ocean, and resequencing of the two type strains Streptomyces lonarensis strain NCL 716 and Streptomyces bohaiensis strain 11A07.</title>
        <authorList>
            <person name="Loughran R.M."/>
            <person name="Pfannmuller K.M."/>
            <person name="Wasson B.J."/>
            <person name="Deadmond M.C."/>
            <person name="Paddock B.E."/>
            <person name="Koyack M.J."/>
            <person name="Gallegos D.A."/>
            <person name="Mitchell E.A."/>
            <person name="Ushijima B."/>
            <person name="Saw J.H."/>
            <person name="Mcphail K.L."/>
            <person name="Videau P."/>
        </authorList>
    </citation>
    <scope>NUCLEOTIDE SEQUENCE [LARGE SCALE GENOMIC DNA]</scope>
    <source>
        <strain evidence="5 6">11A07</strain>
    </source>
</reference>
<proteinExistence type="predicted"/>
<accession>A0ABX1CEW6</accession>
<comment type="caution">
    <text evidence="5">The sequence shown here is derived from an EMBL/GenBank/DDBJ whole genome shotgun (WGS) entry which is preliminary data.</text>
</comment>
<evidence type="ECO:0000256" key="3">
    <source>
        <dbReference type="SAM" id="MobiDB-lite"/>
    </source>
</evidence>
<dbReference type="Proteomes" id="UP000727056">
    <property type="component" value="Unassembled WGS sequence"/>
</dbReference>
<feature type="compositionally biased region" description="Basic and acidic residues" evidence="3">
    <location>
        <begin position="37"/>
        <end position="46"/>
    </location>
</feature>
<evidence type="ECO:0000256" key="1">
    <source>
        <dbReference type="ARBA" id="ARBA00023015"/>
    </source>
</evidence>
<dbReference type="RefSeq" id="WP_168089412.1">
    <property type="nucleotide sequence ID" value="NZ_JAAVJC010000183.1"/>
</dbReference>
<evidence type="ECO:0000313" key="5">
    <source>
        <dbReference type="EMBL" id="NJQ16698.1"/>
    </source>
</evidence>
<keyword evidence="1" id="KW-0805">Transcription regulation</keyword>